<dbReference type="KEGG" id="mvu:Metvu_0590"/>
<dbReference type="Gene3D" id="3.30.2310.20">
    <property type="entry name" value="RelE-like"/>
    <property type="match status" value="1"/>
</dbReference>
<dbReference type="Proteomes" id="UP000002063">
    <property type="component" value="Chromosome"/>
</dbReference>
<accession>C9RFU7</accession>
<dbReference type="InterPro" id="IPR007712">
    <property type="entry name" value="RelE/ParE_toxin"/>
</dbReference>
<dbReference type="InterPro" id="IPR035093">
    <property type="entry name" value="RelE/ParE_toxin_dom_sf"/>
</dbReference>
<protein>
    <submittedName>
        <fullName evidence="2">Addiction module toxin, RelE/StbE family</fullName>
    </submittedName>
</protein>
<dbReference type="HOGENOM" id="CLU_155761_5_1_2"/>
<gene>
    <name evidence="2" type="ordered locus">Metvu_0590</name>
</gene>
<evidence type="ECO:0000313" key="2">
    <source>
        <dbReference type="EMBL" id="ACX72449.1"/>
    </source>
</evidence>
<organism evidence="2 3">
    <name type="scientific">Methanocaldococcus vulcanius (strain ATCC 700851 / DSM 12094 / M7)</name>
    <name type="common">Methanococcus vulcanius</name>
    <dbReference type="NCBI Taxonomy" id="579137"/>
    <lineage>
        <taxon>Archaea</taxon>
        <taxon>Methanobacteriati</taxon>
        <taxon>Methanobacteriota</taxon>
        <taxon>Methanomada group</taxon>
        <taxon>Methanococci</taxon>
        <taxon>Methanococcales</taxon>
        <taxon>Methanocaldococcaceae</taxon>
        <taxon>Methanocaldococcus</taxon>
    </lineage>
</organism>
<dbReference type="PANTHER" id="PTHR38813:SF1">
    <property type="entry name" value="TOXIN RELE1-RELATED"/>
    <property type="match status" value="1"/>
</dbReference>
<dbReference type="RefSeq" id="WP_015732670.1">
    <property type="nucleotide sequence ID" value="NC_013407.1"/>
</dbReference>
<dbReference type="PANTHER" id="PTHR38813">
    <property type="match status" value="1"/>
</dbReference>
<dbReference type="SUPFAM" id="SSF143011">
    <property type="entry name" value="RelE-like"/>
    <property type="match status" value="1"/>
</dbReference>
<dbReference type="STRING" id="579137.Metvu_0590"/>
<keyword evidence="3" id="KW-1185">Reference proteome</keyword>
<dbReference type="eggNOG" id="arCOG01665">
    <property type="taxonomic scope" value="Archaea"/>
</dbReference>
<evidence type="ECO:0000256" key="1">
    <source>
        <dbReference type="ARBA" id="ARBA00022649"/>
    </source>
</evidence>
<name>C9RFU7_METVM</name>
<sequence length="88" mass="10628">MKVLFAKTFAKDLKNVPRHVRKRIKLIIENFQNAKSLNDLNLDIKKIKGYQNYYRIRVGNYRVGIEINGDTIIFRRVLHRKNIYDYFP</sequence>
<dbReference type="OrthoDB" id="97626at2157"/>
<dbReference type="GeneID" id="8512924"/>
<reference evidence="2" key="1">
    <citation type="submission" date="2009-10" db="EMBL/GenBank/DDBJ databases">
        <title>Complete sequence of chromosome of Methanocaldococcus vulcanius M7.</title>
        <authorList>
            <consortium name="US DOE Joint Genome Institute"/>
            <person name="Lucas S."/>
            <person name="Copeland A."/>
            <person name="Lapidus A."/>
            <person name="Glavina del Rio T."/>
            <person name="Dalin E."/>
            <person name="Tice H."/>
            <person name="Bruce D."/>
            <person name="Goodwin L."/>
            <person name="Pitluck S."/>
            <person name="Lcollab F.I."/>
            <person name="Brettin T."/>
            <person name="Detter J.C."/>
            <person name="Han C."/>
            <person name="Tapia R."/>
            <person name="Kuske C.R."/>
            <person name="Schmutz J."/>
            <person name="Larimer F."/>
            <person name="Land M."/>
            <person name="Hauser L."/>
            <person name="Kyrpides N."/>
            <person name="Ovchinikova G."/>
            <person name="Sieprawska-Lupa M."/>
            <person name="Whitman W.B."/>
            <person name="Woyke T."/>
        </authorList>
    </citation>
    <scope>NUCLEOTIDE SEQUENCE [LARGE SCALE GENOMIC DNA]</scope>
    <source>
        <strain evidence="2">M7</strain>
    </source>
</reference>
<dbReference type="Pfam" id="PF05016">
    <property type="entry name" value="ParE_toxin"/>
    <property type="match status" value="1"/>
</dbReference>
<dbReference type="AlphaFoldDB" id="C9RFU7"/>
<dbReference type="EMBL" id="CP001787">
    <property type="protein sequence ID" value="ACX72449.1"/>
    <property type="molecule type" value="Genomic_DNA"/>
</dbReference>
<dbReference type="NCBIfam" id="TIGR02385">
    <property type="entry name" value="RelE_StbE"/>
    <property type="match status" value="1"/>
</dbReference>
<evidence type="ECO:0000313" key="3">
    <source>
        <dbReference type="Proteomes" id="UP000002063"/>
    </source>
</evidence>
<proteinExistence type="predicted"/>
<keyword evidence="1" id="KW-1277">Toxin-antitoxin system</keyword>
<dbReference type="InterPro" id="IPR052747">
    <property type="entry name" value="TA_system_RelE_toxin"/>
</dbReference>